<name>F6HTY3_VITVI</name>
<evidence type="ECO:0000256" key="1">
    <source>
        <dbReference type="SAM" id="MobiDB-lite"/>
    </source>
</evidence>
<dbReference type="InParanoid" id="F6HTY3"/>
<dbReference type="Proteomes" id="UP000009183">
    <property type="component" value="Chromosome 14"/>
</dbReference>
<organism evidence="2 3">
    <name type="scientific">Vitis vinifera</name>
    <name type="common">Grape</name>
    <dbReference type="NCBI Taxonomy" id="29760"/>
    <lineage>
        <taxon>Eukaryota</taxon>
        <taxon>Viridiplantae</taxon>
        <taxon>Streptophyta</taxon>
        <taxon>Embryophyta</taxon>
        <taxon>Tracheophyta</taxon>
        <taxon>Spermatophyta</taxon>
        <taxon>Magnoliopsida</taxon>
        <taxon>eudicotyledons</taxon>
        <taxon>Gunneridae</taxon>
        <taxon>Pentapetalae</taxon>
        <taxon>rosids</taxon>
        <taxon>Vitales</taxon>
        <taxon>Vitaceae</taxon>
        <taxon>Viteae</taxon>
        <taxon>Vitis</taxon>
    </lineage>
</organism>
<keyword evidence="3" id="KW-1185">Reference proteome</keyword>
<reference evidence="3" key="1">
    <citation type="journal article" date="2007" name="Nature">
        <title>The grapevine genome sequence suggests ancestral hexaploidization in major angiosperm phyla.</title>
        <authorList>
            <consortium name="The French-Italian Public Consortium for Grapevine Genome Characterization."/>
            <person name="Jaillon O."/>
            <person name="Aury J.-M."/>
            <person name="Noel B."/>
            <person name="Policriti A."/>
            <person name="Clepet C."/>
            <person name="Casagrande A."/>
            <person name="Choisne N."/>
            <person name="Aubourg S."/>
            <person name="Vitulo N."/>
            <person name="Jubin C."/>
            <person name="Vezzi A."/>
            <person name="Legeai F."/>
            <person name="Hugueney P."/>
            <person name="Dasilva C."/>
            <person name="Horner D."/>
            <person name="Mica E."/>
            <person name="Jublot D."/>
            <person name="Poulain J."/>
            <person name="Bruyere C."/>
            <person name="Billault A."/>
            <person name="Segurens B."/>
            <person name="Gouyvenoux M."/>
            <person name="Ugarte E."/>
            <person name="Cattonaro F."/>
            <person name="Anthouard V."/>
            <person name="Vico V."/>
            <person name="Del Fabbro C."/>
            <person name="Alaux M."/>
            <person name="Di Gaspero G."/>
            <person name="Dumas V."/>
            <person name="Felice N."/>
            <person name="Paillard S."/>
            <person name="Juman I."/>
            <person name="Moroldo M."/>
            <person name="Scalabrin S."/>
            <person name="Canaguier A."/>
            <person name="Le Clainche I."/>
            <person name="Malacrida G."/>
            <person name="Durand E."/>
            <person name="Pesole G."/>
            <person name="Laucou V."/>
            <person name="Chatelet P."/>
            <person name="Merdinoglu D."/>
            <person name="Delledonne M."/>
            <person name="Pezzotti M."/>
            <person name="Lecharny A."/>
            <person name="Scarpelli C."/>
            <person name="Artiguenave F."/>
            <person name="Pe M.E."/>
            <person name="Valle G."/>
            <person name="Morgante M."/>
            <person name="Caboche M."/>
            <person name="Adam-Blondon A.-F."/>
            <person name="Weissenbach J."/>
            <person name="Quetier F."/>
            <person name="Wincker P."/>
        </authorList>
    </citation>
    <scope>NUCLEOTIDE SEQUENCE [LARGE SCALE GENOMIC DNA]</scope>
    <source>
        <strain evidence="3">cv. Pinot noir / PN40024</strain>
    </source>
</reference>
<dbReference type="PaxDb" id="29760-VIT_14s0030g00890.t01"/>
<evidence type="ECO:0000313" key="3">
    <source>
        <dbReference type="Proteomes" id="UP000009183"/>
    </source>
</evidence>
<gene>
    <name evidence="2" type="ordered locus">VIT_14s0030g00890</name>
</gene>
<sequence length="49" mass="5325">MDIGGSEYLMPHERSNSEMEAVAKSVQQSNIVPGALEESKISAVKEDTM</sequence>
<proteinExistence type="predicted"/>
<accession>F6HTY3</accession>
<dbReference type="EMBL" id="FN596249">
    <property type="protein sequence ID" value="CCB58144.1"/>
    <property type="molecule type" value="Genomic_DNA"/>
</dbReference>
<evidence type="ECO:0000313" key="2">
    <source>
        <dbReference type="EMBL" id="CCB58144.1"/>
    </source>
</evidence>
<dbReference type="AlphaFoldDB" id="F6HTY3"/>
<dbReference type="HOGENOM" id="CLU_3145538_0_0_1"/>
<protein>
    <submittedName>
        <fullName evidence="2">Uncharacterized protein</fullName>
    </submittedName>
</protein>
<feature type="region of interest" description="Disordered" evidence="1">
    <location>
        <begin position="1"/>
        <end position="26"/>
    </location>
</feature>